<comment type="caution">
    <text evidence="8">The sequence shown here is derived from an EMBL/GenBank/DDBJ whole genome shotgun (WGS) entry which is preliminary data.</text>
</comment>
<evidence type="ECO:0000259" key="7">
    <source>
        <dbReference type="Pfam" id="PF09349"/>
    </source>
</evidence>
<evidence type="ECO:0000256" key="1">
    <source>
        <dbReference type="ARBA" id="ARBA00001163"/>
    </source>
</evidence>
<keyword evidence="9" id="KW-1185">Reference proteome</keyword>
<evidence type="ECO:0000256" key="3">
    <source>
        <dbReference type="ARBA" id="ARBA00012257"/>
    </source>
</evidence>
<comment type="catalytic activity">
    <reaction evidence="1">
        <text>5-hydroxy-2-oxo-4-ureido-2,5-dihydro-1H-imidazole-5-carboxylate + H(+) = (S)-allantoin + CO2</text>
        <dbReference type="Rhea" id="RHEA:26301"/>
        <dbReference type="ChEBI" id="CHEBI:15378"/>
        <dbReference type="ChEBI" id="CHEBI:15678"/>
        <dbReference type="ChEBI" id="CHEBI:16526"/>
        <dbReference type="ChEBI" id="CHEBI:58639"/>
        <dbReference type="EC" id="4.1.1.97"/>
    </reaction>
</comment>
<organism evidence="8 9">
    <name type="scientific">Actinomycetospora endophytica</name>
    <dbReference type="NCBI Taxonomy" id="2291215"/>
    <lineage>
        <taxon>Bacteria</taxon>
        <taxon>Bacillati</taxon>
        <taxon>Actinomycetota</taxon>
        <taxon>Actinomycetes</taxon>
        <taxon>Pseudonocardiales</taxon>
        <taxon>Pseudonocardiaceae</taxon>
        <taxon>Actinomycetospora</taxon>
    </lineage>
</organism>
<gene>
    <name evidence="8" type="primary">uraD</name>
    <name evidence="8" type="ORF">LQ327_03400</name>
</gene>
<dbReference type="EMBL" id="JAJNDB010000001">
    <property type="protein sequence ID" value="MCD2192442.1"/>
    <property type="molecule type" value="Genomic_DNA"/>
</dbReference>
<dbReference type="PANTHER" id="PTHR43466:SF1">
    <property type="entry name" value="2-OXO-4-HYDROXY-4-CARBOXY-5-UREIDOIMIDAZOLINE DECARBOXYLASE-RELATED"/>
    <property type="match status" value="1"/>
</dbReference>
<evidence type="ECO:0000256" key="2">
    <source>
        <dbReference type="ARBA" id="ARBA00004754"/>
    </source>
</evidence>
<sequence>MPAAVAEQVLLGCCSAPDWAAAVVAGRPYADLEALVSAASEGVLALDEKGLATALAGHARIGAPSDGAGAREQVGVAGLDEAGRRELAEGNRAYEERFGHVYLVRAAGRSGEEMLALLHERLRHDPETEAEVVRAQLAEITALRIESLWTP</sequence>
<dbReference type="InterPro" id="IPR017595">
    <property type="entry name" value="OHCU_decarboxylase-2"/>
</dbReference>
<evidence type="ECO:0000313" key="9">
    <source>
        <dbReference type="Proteomes" id="UP001199469"/>
    </source>
</evidence>
<feature type="domain" description="Oxo-4-hydroxy-4-carboxy-5-ureidoimidazoline decarboxylase" evidence="7">
    <location>
        <begin position="1"/>
        <end position="146"/>
    </location>
</feature>
<comment type="pathway">
    <text evidence="2">Purine metabolism; urate degradation; (S)-allantoin from urate: step 3/3.</text>
</comment>
<dbReference type="Proteomes" id="UP001199469">
    <property type="component" value="Unassembled WGS sequence"/>
</dbReference>
<accession>A0ABS8P3A1</accession>
<dbReference type="NCBIfam" id="NF010372">
    <property type="entry name" value="PRK13798.1"/>
    <property type="match status" value="1"/>
</dbReference>
<keyword evidence="6 8" id="KW-0456">Lyase</keyword>
<dbReference type="NCBIfam" id="TIGR03180">
    <property type="entry name" value="UraD_2"/>
    <property type="match status" value="1"/>
</dbReference>
<evidence type="ECO:0000256" key="6">
    <source>
        <dbReference type="ARBA" id="ARBA00023239"/>
    </source>
</evidence>
<dbReference type="EC" id="4.1.1.97" evidence="3"/>
<dbReference type="GO" id="GO:0051997">
    <property type="term" value="F:2-oxo-4-hydroxy-4-carboxy-5-ureidoimidazoline decarboxylase activity"/>
    <property type="evidence" value="ECO:0007669"/>
    <property type="project" value="UniProtKB-EC"/>
</dbReference>
<name>A0ABS8P3A1_9PSEU</name>
<evidence type="ECO:0000256" key="4">
    <source>
        <dbReference type="ARBA" id="ARBA00022631"/>
    </source>
</evidence>
<dbReference type="Gene3D" id="1.10.3330.10">
    <property type="entry name" value="Oxo-4-hydroxy-4-carboxy-5-ureidoimidazoline decarboxylase"/>
    <property type="match status" value="1"/>
</dbReference>
<protein>
    <recommendedName>
        <fullName evidence="3">2-oxo-4-hydroxy-4-carboxy-5-ureidoimidazoline decarboxylase</fullName>
        <ecNumber evidence="3">4.1.1.97</ecNumber>
    </recommendedName>
</protein>
<dbReference type="PANTHER" id="PTHR43466">
    <property type="entry name" value="2-OXO-4-HYDROXY-4-CARBOXY-5-UREIDOIMIDAZOLINE DECARBOXYLASE-RELATED"/>
    <property type="match status" value="1"/>
</dbReference>
<dbReference type="InterPro" id="IPR018020">
    <property type="entry name" value="OHCU_decarboxylase"/>
</dbReference>
<keyword evidence="4" id="KW-0659">Purine metabolism</keyword>
<dbReference type="InterPro" id="IPR036778">
    <property type="entry name" value="OHCU_decarboxylase_sf"/>
</dbReference>
<dbReference type="Pfam" id="PF09349">
    <property type="entry name" value="OHCU_decarbox"/>
    <property type="match status" value="1"/>
</dbReference>
<proteinExistence type="predicted"/>
<dbReference type="SUPFAM" id="SSF158694">
    <property type="entry name" value="UraD-Like"/>
    <property type="match status" value="1"/>
</dbReference>
<keyword evidence="5" id="KW-0210">Decarboxylase</keyword>
<reference evidence="8 9" key="1">
    <citation type="submission" date="2021-11" db="EMBL/GenBank/DDBJ databases">
        <title>Draft genome sequence of Actinomycetospora sp. SF1 isolated from the rhizosphere soil.</title>
        <authorList>
            <person name="Duangmal K."/>
            <person name="Chantavorakit T."/>
        </authorList>
    </citation>
    <scope>NUCLEOTIDE SEQUENCE [LARGE SCALE GENOMIC DNA]</scope>
    <source>
        <strain evidence="8 9">TBRC 5722</strain>
    </source>
</reference>
<evidence type="ECO:0000256" key="5">
    <source>
        <dbReference type="ARBA" id="ARBA00022793"/>
    </source>
</evidence>
<evidence type="ECO:0000313" key="8">
    <source>
        <dbReference type="EMBL" id="MCD2192442.1"/>
    </source>
</evidence>